<dbReference type="PANTHER" id="PTHR46339">
    <property type="entry name" value="PROTEIN CBG15282-RELATED"/>
    <property type="match status" value="1"/>
</dbReference>
<feature type="domain" description="BPTI/Kunitz inhibitor" evidence="2">
    <location>
        <begin position="798"/>
        <end position="848"/>
    </location>
</feature>
<feature type="region of interest" description="Disordered" evidence="1">
    <location>
        <begin position="438"/>
        <end position="477"/>
    </location>
</feature>
<dbReference type="Pfam" id="PF00014">
    <property type="entry name" value="Kunitz_BPTI"/>
    <property type="match status" value="8"/>
</dbReference>
<dbReference type="CDD" id="cd22593">
    <property type="entry name" value="Kunitz_conkunitzin"/>
    <property type="match status" value="8"/>
</dbReference>
<feature type="domain" description="BPTI/Kunitz inhibitor" evidence="2">
    <location>
        <begin position="722"/>
        <end position="772"/>
    </location>
</feature>
<dbReference type="PANTHER" id="PTHR46339:SF1">
    <property type="entry name" value="BPTI_KUNITZ INHIBITOR DOMAIN-CONTAINING PROTEIN"/>
    <property type="match status" value="1"/>
</dbReference>
<dbReference type="Gene3D" id="4.10.410.10">
    <property type="entry name" value="Pancreatic trypsin inhibitor Kunitz domain"/>
    <property type="match status" value="8"/>
</dbReference>
<feature type="compositionally biased region" description="Acidic residues" evidence="1">
    <location>
        <begin position="524"/>
        <end position="535"/>
    </location>
</feature>
<reference evidence="4" key="1">
    <citation type="submission" date="2022-11" db="UniProtKB">
        <authorList>
            <consortium name="WormBaseParasite"/>
        </authorList>
    </citation>
    <scope>IDENTIFICATION</scope>
</reference>
<sequence length="1200" mass="131837">MKEIFIDDWPDTRKSPPGKNNNTNITDLKKSYPLLEGNKSDNKNGSNETLKSLENIDFSLLCSEGVPLLQEGDQPKKCDPNSIKSDCPSGFWCHTGNTPATYFCCPSNRKIPNLCHLPPNSGFGNDKINRYWYDWRSGFCREMVYSGFGGNQNNFVKRDKCEKQCAGTPKPTILPSEKKPDVKVETILSTTKFPPKIIITSTPLQTTTIKPRATTLTFRKHPSTTTSSSKPSTVMESEKSINPCILPPDKGEKASPTDSTIFRWYFDMVAERCVQFYFLGTKGNSNNFEHEDSCLETCGGGPNEQSSCKFLMEPGFGDYLISRYYFSEKSKTCRKFTYKGYGGNHNRFTSRSTCEKVCIKKMTLHSHARKPLHPPPTTTTDLPITTITTAFSASTTPSTAVTSTSRFPFNHPYNPLSLTPEIVQSIFDLNKYTNGPDPFEIPKGLKPAKPKSPDSSPSTTTPKSLTSTNENNSDEEDPFAISETEISELTPDPFEPKINASQKATIFPLAKFPSASKSNATTLETDDEDSDEYDSFTDTSNLPITIINNTSSSSLTTTTPSNFNFPTLVSITDNFSSGPSQETQNGMYNNNNMFTTTMPSISPFQQQFKKYSTTVPSPTVIDYGTFANGTYPTFSNFQNFLKFVNEKSIPQLPKSQTPNFATSPCLISSTSNQYFIQSCRPEGTFPARGSVWSQICPEGSFCQASASIQQSVCCPKFGVDACVQIKAIGIGTFSLERWYFDAISKQCREFIFKGYQGNENNFLTFESCRRQCENANNSHISPYIGMRQGSRKSSVSPCLLSISAGEGEMTLNRWAYNPSTKSCVTFVYKGSGGNSNNFLTKGDCINTCVGIIESRRPKTEISPCLLSLETGSGNAKLHRYYFDIVSSSCKAFTYTGIGGNENNFLTVQQCRKACPEYDNPCSTGKPYTNPNDGSVTFCSTANPSCPKNYFCHFGSSRPTTVCCPFVGHPCSSSLIIGFGNSQLQRYYYNSNTRTCVPFVYSGKGGNANNFVSKTECEISCPVLDNPCINGFPALDSYGEPQFCSTANQDVCPLGHFCHIGNTQATTLCCPSAGDPCSLPMSKGTGTSVLNRWYFNAESKLCVSFVYTGRGGNSNNFISRQECLSTCPEYASPCPDGQPHIGLSGQITHCGATDPSICPISYWCHVGATLEASVCCPNAADPCDQELSKGKGTAQLLRQEI</sequence>
<evidence type="ECO:0000259" key="2">
    <source>
        <dbReference type="PROSITE" id="PS50279"/>
    </source>
</evidence>
<dbReference type="SUPFAM" id="SSF57362">
    <property type="entry name" value="BPTI-like"/>
    <property type="match status" value="8"/>
</dbReference>
<feature type="domain" description="BPTI/Kunitz inhibitor" evidence="2">
    <location>
        <begin position="308"/>
        <end position="358"/>
    </location>
</feature>
<feature type="region of interest" description="Disordered" evidence="1">
    <location>
        <begin position="1"/>
        <end position="48"/>
    </location>
</feature>
<dbReference type="SMART" id="SM00131">
    <property type="entry name" value="KU"/>
    <property type="match status" value="8"/>
</dbReference>
<feature type="domain" description="BPTI/Kunitz inhibitor" evidence="2">
    <location>
        <begin position="1076"/>
        <end position="1126"/>
    </location>
</feature>
<dbReference type="WBParaSite" id="PDA_v2.g19725.t1">
    <property type="protein sequence ID" value="PDA_v2.g19725.t1"/>
    <property type="gene ID" value="PDA_v2.g19725"/>
</dbReference>
<evidence type="ECO:0000256" key="1">
    <source>
        <dbReference type="SAM" id="MobiDB-lite"/>
    </source>
</evidence>
<evidence type="ECO:0000313" key="3">
    <source>
        <dbReference type="Proteomes" id="UP000887578"/>
    </source>
</evidence>
<accession>A0A914PMK6</accession>
<dbReference type="Proteomes" id="UP000887578">
    <property type="component" value="Unplaced"/>
</dbReference>
<dbReference type="InterPro" id="IPR028150">
    <property type="entry name" value="Lustrin_cystein"/>
</dbReference>
<feature type="domain" description="BPTI/Kunitz inhibitor" evidence="2">
    <location>
        <begin position="115"/>
        <end position="165"/>
    </location>
</feature>
<dbReference type="GO" id="GO:0004867">
    <property type="term" value="F:serine-type endopeptidase inhibitor activity"/>
    <property type="evidence" value="ECO:0007669"/>
    <property type="project" value="InterPro"/>
</dbReference>
<feature type="domain" description="BPTI/Kunitz inhibitor" evidence="2">
    <location>
        <begin position="864"/>
        <end position="914"/>
    </location>
</feature>
<feature type="compositionally biased region" description="Basic and acidic residues" evidence="1">
    <location>
        <begin position="1"/>
        <end position="14"/>
    </location>
</feature>
<name>A0A914PMK6_9BILA</name>
<dbReference type="InterPro" id="IPR006150">
    <property type="entry name" value="Cys_repeat_1"/>
</dbReference>
<feature type="compositionally biased region" description="Low complexity" evidence="1">
    <location>
        <begin position="453"/>
        <end position="468"/>
    </location>
</feature>
<evidence type="ECO:0000313" key="4">
    <source>
        <dbReference type="WBParaSite" id="PDA_v2.g19725.t1"/>
    </source>
</evidence>
<organism evidence="3 4">
    <name type="scientific">Panagrolaimus davidi</name>
    <dbReference type="NCBI Taxonomy" id="227884"/>
    <lineage>
        <taxon>Eukaryota</taxon>
        <taxon>Metazoa</taxon>
        <taxon>Ecdysozoa</taxon>
        <taxon>Nematoda</taxon>
        <taxon>Chromadorea</taxon>
        <taxon>Rhabditida</taxon>
        <taxon>Tylenchina</taxon>
        <taxon>Panagrolaimomorpha</taxon>
        <taxon>Panagrolaimoidea</taxon>
        <taxon>Panagrolaimidae</taxon>
        <taxon>Panagrolaimus</taxon>
    </lineage>
</organism>
<dbReference type="SMART" id="SM00289">
    <property type="entry name" value="WR1"/>
    <property type="match status" value="5"/>
</dbReference>
<protein>
    <submittedName>
        <fullName evidence="4">BPTI/Kunitz inhibitor domain-containing protein</fullName>
    </submittedName>
</protein>
<dbReference type="PROSITE" id="PS50279">
    <property type="entry name" value="BPTI_KUNITZ_2"/>
    <property type="match status" value="8"/>
</dbReference>
<dbReference type="InterPro" id="IPR053014">
    <property type="entry name" value="Cuticle_assoc_divergent"/>
</dbReference>
<dbReference type="Pfam" id="PF14625">
    <property type="entry name" value="Lustrin_cystein"/>
    <property type="match status" value="4"/>
</dbReference>
<dbReference type="InterPro" id="IPR002223">
    <property type="entry name" value="Kunitz_BPTI"/>
</dbReference>
<feature type="region of interest" description="Disordered" evidence="1">
    <location>
        <begin position="518"/>
        <end position="537"/>
    </location>
</feature>
<feature type="domain" description="BPTI/Kunitz inhibitor" evidence="2">
    <location>
        <begin position="970"/>
        <end position="1020"/>
    </location>
</feature>
<keyword evidence="3" id="KW-1185">Reference proteome</keyword>
<dbReference type="InterPro" id="IPR036880">
    <property type="entry name" value="Kunitz_BPTI_sf"/>
</dbReference>
<proteinExistence type="predicted"/>
<dbReference type="AlphaFoldDB" id="A0A914PMK6"/>
<feature type="domain" description="BPTI/Kunitz inhibitor" evidence="2">
    <location>
        <begin position="244"/>
        <end position="298"/>
    </location>
</feature>